<feature type="chain" id="PRO_5040151761" description="UspA domain-containing protein" evidence="2">
    <location>
        <begin position="21"/>
        <end position="154"/>
    </location>
</feature>
<evidence type="ECO:0000256" key="1">
    <source>
        <dbReference type="SAM" id="Phobius"/>
    </source>
</evidence>
<reference evidence="3" key="1">
    <citation type="submission" date="2021-04" db="EMBL/GenBank/DDBJ databases">
        <title>Dactylosporangium aurantiacum NRRL B-8018 full assembly.</title>
        <authorList>
            <person name="Hartkoorn R.C."/>
            <person name="Beaudoing E."/>
            <person name="Hot D."/>
        </authorList>
    </citation>
    <scope>NUCLEOTIDE SEQUENCE</scope>
    <source>
        <strain evidence="3">NRRL B-8018</strain>
    </source>
</reference>
<keyword evidence="1" id="KW-0472">Membrane</keyword>
<feature type="signal peptide" evidence="2">
    <location>
        <begin position="1"/>
        <end position="20"/>
    </location>
</feature>
<keyword evidence="4" id="KW-1185">Reference proteome</keyword>
<dbReference type="EMBL" id="CP073767">
    <property type="protein sequence ID" value="UWZ53511.1"/>
    <property type="molecule type" value="Genomic_DNA"/>
</dbReference>
<evidence type="ECO:0000256" key="2">
    <source>
        <dbReference type="SAM" id="SignalP"/>
    </source>
</evidence>
<dbReference type="KEGG" id="daur:Daura_44435"/>
<dbReference type="AlphaFoldDB" id="A0A9Q9IDT6"/>
<dbReference type="Proteomes" id="UP001058003">
    <property type="component" value="Chromosome"/>
</dbReference>
<keyword evidence="1" id="KW-0812">Transmembrane</keyword>
<name>A0A9Q9IDT6_9ACTN</name>
<keyword evidence="2" id="KW-0732">Signal</keyword>
<accession>A0A9Q9IDT6</accession>
<dbReference type="RefSeq" id="WP_033364027.1">
    <property type="nucleotide sequence ID" value="NZ_CP073767.1"/>
</dbReference>
<feature type="transmembrane region" description="Helical" evidence="1">
    <location>
        <begin position="98"/>
        <end position="121"/>
    </location>
</feature>
<feature type="transmembrane region" description="Helical" evidence="1">
    <location>
        <begin position="52"/>
        <end position="77"/>
    </location>
</feature>
<protein>
    <recommendedName>
        <fullName evidence="5">UspA domain-containing protein</fullName>
    </recommendedName>
</protein>
<sequence>MSAVLRSLRLLLAVDGSVSAACAALVRAAGPVMHFVVHVSERGGLGGGGHHGCWSGCLAVGVFAGVVLAVGAAKALVVMRSASMTPEMSKALAMVGRLLLVVPAVTAPLCLLLVGAAAASAAGRCAGCWSCGPGTSAAVWGRRNEPAAATPLCC</sequence>
<proteinExistence type="predicted"/>
<evidence type="ECO:0008006" key="5">
    <source>
        <dbReference type="Google" id="ProtNLM"/>
    </source>
</evidence>
<gene>
    <name evidence="3" type="ORF">Daura_44435</name>
</gene>
<evidence type="ECO:0000313" key="4">
    <source>
        <dbReference type="Proteomes" id="UP001058003"/>
    </source>
</evidence>
<keyword evidence="1" id="KW-1133">Transmembrane helix</keyword>
<organism evidence="3 4">
    <name type="scientific">Dactylosporangium aurantiacum</name>
    <dbReference type="NCBI Taxonomy" id="35754"/>
    <lineage>
        <taxon>Bacteria</taxon>
        <taxon>Bacillati</taxon>
        <taxon>Actinomycetota</taxon>
        <taxon>Actinomycetes</taxon>
        <taxon>Micromonosporales</taxon>
        <taxon>Micromonosporaceae</taxon>
        <taxon>Dactylosporangium</taxon>
    </lineage>
</organism>
<evidence type="ECO:0000313" key="3">
    <source>
        <dbReference type="EMBL" id="UWZ53511.1"/>
    </source>
</evidence>